<accession>A0ABT9GX09</accession>
<keyword evidence="2" id="KW-1185">Reference proteome</keyword>
<name>A0ABT9GX09_9GAMM</name>
<organism evidence="1 2">
    <name type="scientific">Alkalimonas collagenimarina</name>
    <dbReference type="NCBI Taxonomy" id="400390"/>
    <lineage>
        <taxon>Bacteria</taxon>
        <taxon>Pseudomonadati</taxon>
        <taxon>Pseudomonadota</taxon>
        <taxon>Gammaproteobacteria</taxon>
        <taxon>Alkalimonas</taxon>
    </lineage>
</organism>
<reference evidence="1 2" key="1">
    <citation type="submission" date="2023-08" db="EMBL/GenBank/DDBJ databases">
        <authorList>
            <person name="Joshi A."/>
            <person name="Thite S."/>
        </authorList>
    </citation>
    <scope>NUCLEOTIDE SEQUENCE [LARGE SCALE GENOMIC DNA]</scope>
    <source>
        <strain evidence="1 2">AC40</strain>
    </source>
</reference>
<evidence type="ECO:0000313" key="2">
    <source>
        <dbReference type="Proteomes" id="UP001231616"/>
    </source>
</evidence>
<gene>
    <name evidence="1" type="ORF">Q3O60_05305</name>
</gene>
<dbReference type="Proteomes" id="UP001231616">
    <property type="component" value="Unassembled WGS sequence"/>
</dbReference>
<dbReference type="RefSeq" id="WP_305892863.1">
    <property type="nucleotide sequence ID" value="NZ_JAUZVZ010000006.1"/>
</dbReference>
<sequence length="93" mass="10550">MQERLREALESINLTFGEPGSESVSAEICRWYEQADRNEPKQFLTENYLVIAKSKSAEILSLSITERMPGPLLAVVKPDPEFFKVEFPVDSSD</sequence>
<dbReference type="EMBL" id="JAUZVZ010000006">
    <property type="protein sequence ID" value="MDP4535595.1"/>
    <property type="molecule type" value="Genomic_DNA"/>
</dbReference>
<protein>
    <submittedName>
        <fullName evidence="1">Uncharacterized protein</fullName>
    </submittedName>
</protein>
<evidence type="ECO:0000313" key="1">
    <source>
        <dbReference type="EMBL" id="MDP4535595.1"/>
    </source>
</evidence>
<comment type="caution">
    <text evidence="1">The sequence shown here is derived from an EMBL/GenBank/DDBJ whole genome shotgun (WGS) entry which is preliminary data.</text>
</comment>
<proteinExistence type="predicted"/>